<name>A0A7G9QM67_9SPHI</name>
<reference evidence="1 2" key="1">
    <citation type="submission" date="2020-08" db="EMBL/GenBank/DDBJ databases">
        <title>Genome sequence of Pedobacter roseus KACC 11594T.</title>
        <authorList>
            <person name="Hyun D.-W."/>
            <person name="Bae J.-W."/>
        </authorList>
    </citation>
    <scope>NUCLEOTIDE SEQUENCE [LARGE SCALE GENOMIC DNA]</scope>
    <source>
        <strain evidence="1 2">KACC 11594</strain>
    </source>
</reference>
<gene>
    <name evidence="1" type="ORF">H9L23_10360</name>
</gene>
<dbReference type="EMBL" id="CP060723">
    <property type="protein sequence ID" value="QNN44442.1"/>
    <property type="molecule type" value="Genomic_DNA"/>
</dbReference>
<dbReference type="Proteomes" id="UP000515806">
    <property type="component" value="Chromosome"/>
</dbReference>
<dbReference type="RefSeq" id="WP_187594885.1">
    <property type="nucleotide sequence ID" value="NZ_CP060723.1"/>
</dbReference>
<sequence>MKIGDKVSISPQVTDRTDWIDGVIIEIEKNPFAGVVITAKSDDGEVFFEKEDLFRFLGEEACTH</sequence>
<evidence type="ECO:0000313" key="2">
    <source>
        <dbReference type="Proteomes" id="UP000515806"/>
    </source>
</evidence>
<accession>A0A7G9QM67</accession>
<keyword evidence="2" id="KW-1185">Reference proteome</keyword>
<dbReference type="AlphaFoldDB" id="A0A7G9QM67"/>
<organism evidence="1 2">
    <name type="scientific">Pedobacter roseus</name>
    <dbReference type="NCBI Taxonomy" id="336820"/>
    <lineage>
        <taxon>Bacteria</taxon>
        <taxon>Pseudomonadati</taxon>
        <taxon>Bacteroidota</taxon>
        <taxon>Sphingobacteriia</taxon>
        <taxon>Sphingobacteriales</taxon>
        <taxon>Sphingobacteriaceae</taxon>
        <taxon>Pedobacter</taxon>
    </lineage>
</organism>
<protein>
    <submittedName>
        <fullName evidence="1">Transcriptional regulator</fullName>
    </submittedName>
</protein>
<proteinExistence type="predicted"/>
<dbReference type="KEGG" id="proe:H9L23_10360"/>
<evidence type="ECO:0000313" key="1">
    <source>
        <dbReference type="EMBL" id="QNN44442.1"/>
    </source>
</evidence>